<protein>
    <submittedName>
        <fullName evidence="3">Mitotic checkpoint regulator, MAD2B-interacting-domain-containing protein</fullName>
    </submittedName>
</protein>
<dbReference type="InterPro" id="IPR018800">
    <property type="entry name" value="PRCC"/>
</dbReference>
<feature type="region of interest" description="Disordered" evidence="2">
    <location>
        <begin position="1"/>
        <end position="173"/>
    </location>
</feature>
<feature type="compositionally biased region" description="Low complexity" evidence="2">
    <location>
        <begin position="65"/>
        <end position="77"/>
    </location>
</feature>
<accession>A0A9P5NVT6</accession>
<keyword evidence="4" id="KW-1185">Reference proteome</keyword>
<reference evidence="3" key="1">
    <citation type="submission" date="2020-11" db="EMBL/GenBank/DDBJ databases">
        <authorList>
            <consortium name="DOE Joint Genome Institute"/>
            <person name="Ahrendt S."/>
            <person name="Riley R."/>
            <person name="Andreopoulos W."/>
            <person name="LaButti K."/>
            <person name="Pangilinan J."/>
            <person name="Ruiz-duenas F.J."/>
            <person name="Barrasa J.M."/>
            <person name="Sanchez-Garcia M."/>
            <person name="Camarero S."/>
            <person name="Miyauchi S."/>
            <person name="Serrano A."/>
            <person name="Linde D."/>
            <person name="Babiker R."/>
            <person name="Drula E."/>
            <person name="Ayuso-Fernandez I."/>
            <person name="Pacheco R."/>
            <person name="Padilla G."/>
            <person name="Ferreira P."/>
            <person name="Barriuso J."/>
            <person name="Kellner H."/>
            <person name="Castanera R."/>
            <person name="Alfaro M."/>
            <person name="Ramirez L."/>
            <person name="Pisabarro A.G."/>
            <person name="Kuo A."/>
            <person name="Tritt A."/>
            <person name="Lipzen A."/>
            <person name="He G."/>
            <person name="Yan M."/>
            <person name="Ng V."/>
            <person name="Cullen D."/>
            <person name="Martin F."/>
            <person name="Rosso M.-N."/>
            <person name="Henrissat B."/>
            <person name="Hibbett D."/>
            <person name="Martinez A.T."/>
            <person name="Grigoriev I.V."/>
        </authorList>
    </citation>
    <scope>NUCLEOTIDE SEQUENCE</scope>
    <source>
        <strain evidence="3">AH 44721</strain>
    </source>
</reference>
<feature type="coiled-coil region" evidence="1">
    <location>
        <begin position="268"/>
        <end position="295"/>
    </location>
</feature>
<gene>
    <name evidence="3" type="ORF">CPB84DRAFT_1763022</name>
</gene>
<organism evidence="3 4">
    <name type="scientific">Gymnopilus junonius</name>
    <name type="common">Spectacular rustgill mushroom</name>
    <name type="synonym">Gymnopilus spectabilis subsp. junonius</name>
    <dbReference type="NCBI Taxonomy" id="109634"/>
    <lineage>
        <taxon>Eukaryota</taxon>
        <taxon>Fungi</taxon>
        <taxon>Dikarya</taxon>
        <taxon>Basidiomycota</taxon>
        <taxon>Agaricomycotina</taxon>
        <taxon>Agaricomycetes</taxon>
        <taxon>Agaricomycetidae</taxon>
        <taxon>Agaricales</taxon>
        <taxon>Agaricineae</taxon>
        <taxon>Hymenogastraceae</taxon>
        <taxon>Gymnopilus</taxon>
    </lineage>
</organism>
<feature type="compositionally biased region" description="Low complexity" evidence="2">
    <location>
        <begin position="191"/>
        <end position="208"/>
    </location>
</feature>
<evidence type="ECO:0000313" key="3">
    <source>
        <dbReference type="EMBL" id="KAF8910965.1"/>
    </source>
</evidence>
<proteinExistence type="predicted"/>
<dbReference type="PANTHER" id="PTHR13621">
    <property type="entry name" value="PROLINE-RICH PROTEIN PRCC"/>
    <property type="match status" value="1"/>
</dbReference>
<evidence type="ECO:0000256" key="2">
    <source>
        <dbReference type="SAM" id="MobiDB-lite"/>
    </source>
</evidence>
<dbReference type="EMBL" id="JADNYJ010000005">
    <property type="protein sequence ID" value="KAF8910965.1"/>
    <property type="molecule type" value="Genomic_DNA"/>
</dbReference>
<dbReference type="PANTHER" id="PTHR13621:SF2">
    <property type="entry name" value="PROLINE-RICH PROTEIN PRCC"/>
    <property type="match status" value="1"/>
</dbReference>
<dbReference type="AlphaFoldDB" id="A0A9P5NVT6"/>
<dbReference type="Pfam" id="PF10253">
    <property type="entry name" value="PRCC"/>
    <property type="match status" value="1"/>
</dbReference>
<feature type="coiled-coil region" evidence="1">
    <location>
        <begin position="325"/>
        <end position="359"/>
    </location>
</feature>
<dbReference type="GO" id="GO:0005634">
    <property type="term" value="C:nucleus"/>
    <property type="evidence" value="ECO:0007669"/>
    <property type="project" value="TreeGrafter"/>
</dbReference>
<comment type="caution">
    <text evidence="3">The sequence shown here is derived from an EMBL/GenBank/DDBJ whole genome shotgun (WGS) entry which is preliminary data.</text>
</comment>
<feature type="region of interest" description="Disordered" evidence="2">
    <location>
        <begin position="191"/>
        <end position="221"/>
    </location>
</feature>
<feature type="compositionally biased region" description="Polar residues" evidence="2">
    <location>
        <begin position="22"/>
        <end position="31"/>
    </location>
</feature>
<name>A0A9P5NVT6_GYMJU</name>
<keyword evidence="1" id="KW-0175">Coiled coil</keyword>
<feature type="compositionally biased region" description="Polar residues" evidence="2">
    <location>
        <begin position="151"/>
        <end position="161"/>
    </location>
</feature>
<evidence type="ECO:0000256" key="1">
    <source>
        <dbReference type="SAM" id="Coils"/>
    </source>
</evidence>
<feature type="compositionally biased region" description="Low complexity" evidence="2">
    <location>
        <begin position="121"/>
        <end position="136"/>
    </location>
</feature>
<dbReference type="OrthoDB" id="2555634at2759"/>
<evidence type="ECO:0000313" key="4">
    <source>
        <dbReference type="Proteomes" id="UP000724874"/>
    </source>
</evidence>
<dbReference type="Proteomes" id="UP000724874">
    <property type="component" value="Unassembled WGS sequence"/>
</dbReference>
<sequence>MLGIEEYGSDSDSDEAVPPKQQPTSAKSTKATRPPKKITISLPAISSSKDEDAEEDRPSKKRKIGAGSSSLLSILPAPKEKNPAPQIQRVLGAASGPGLNFHSTPRTHDFTVPATSDEDNTTLSETAEETNSSSTLFRPTSLGKGKKNVSVEENNINQPLPSQVPPTATPPVDFFSLGSTKSSLSALSGISASTSSLPSLSSAPDLPTFNAPEPTPTDPYPGYYQLPSGSWAAYDPEYYAKFMKKWESEYNAHVRALEKGTIKGFEGLKDASVEEVNALKEMERAKKEIQDREAKKAITQGAGGGPAAPRMNINASKMTGIARSRHQLSTLLKEAYENREALEERIAQGKRNRKEAGNKYGF</sequence>